<accession>A0A9N9HDU6</accession>
<comment type="caution">
    <text evidence="1">The sequence shown here is derived from an EMBL/GenBank/DDBJ whole genome shotgun (WGS) entry which is preliminary data.</text>
</comment>
<dbReference type="OrthoDB" id="2445243at2759"/>
<gene>
    <name evidence="1" type="ORF">AMORRO_LOCUS10634</name>
</gene>
<name>A0A9N9HDU6_9GLOM</name>
<reference evidence="1" key="1">
    <citation type="submission" date="2021-06" db="EMBL/GenBank/DDBJ databases">
        <authorList>
            <person name="Kallberg Y."/>
            <person name="Tangrot J."/>
            <person name="Rosling A."/>
        </authorList>
    </citation>
    <scope>NUCLEOTIDE SEQUENCE</scope>
    <source>
        <strain evidence="1">CL551</strain>
    </source>
</reference>
<evidence type="ECO:0000313" key="1">
    <source>
        <dbReference type="EMBL" id="CAG8666366.1"/>
    </source>
</evidence>
<organism evidence="1 2">
    <name type="scientific">Acaulospora morrowiae</name>
    <dbReference type="NCBI Taxonomy" id="94023"/>
    <lineage>
        <taxon>Eukaryota</taxon>
        <taxon>Fungi</taxon>
        <taxon>Fungi incertae sedis</taxon>
        <taxon>Mucoromycota</taxon>
        <taxon>Glomeromycotina</taxon>
        <taxon>Glomeromycetes</taxon>
        <taxon>Diversisporales</taxon>
        <taxon>Acaulosporaceae</taxon>
        <taxon>Acaulospora</taxon>
    </lineage>
</organism>
<protein>
    <submittedName>
        <fullName evidence="1">3807_t:CDS:1</fullName>
    </submittedName>
</protein>
<proteinExistence type="predicted"/>
<keyword evidence="2" id="KW-1185">Reference proteome</keyword>
<sequence>MSGLQRLRYFENNTFKDNEHRIYKTYLENIRKDSDLIKSRDNETVRKLAEEALEKFTDEINSAQINDLWRKCLSFIEALKKAIDLNANKMAYRLVVLHDNLSDTIFNVT</sequence>
<dbReference type="EMBL" id="CAJVPV010011976">
    <property type="protein sequence ID" value="CAG8666366.1"/>
    <property type="molecule type" value="Genomic_DNA"/>
</dbReference>
<dbReference type="Proteomes" id="UP000789342">
    <property type="component" value="Unassembled WGS sequence"/>
</dbReference>
<evidence type="ECO:0000313" key="2">
    <source>
        <dbReference type="Proteomes" id="UP000789342"/>
    </source>
</evidence>
<dbReference type="AlphaFoldDB" id="A0A9N9HDU6"/>